<dbReference type="Proteomes" id="UP000230233">
    <property type="component" value="Chromosome X"/>
</dbReference>
<comment type="caution">
    <text evidence="2">The sequence shown here is derived from an EMBL/GenBank/DDBJ whole genome shotgun (WGS) entry which is preliminary data.</text>
</comment>
<keyword evidence="3" id="KW-1185">Reference proteome</keyword>
<accession>A0A2G5SL37</accession>
<evidence type="ECO:0000313" key="2">
    <source>
        <dbReference type="EMBL" id="PIC15804.1"/>
    </source>
</evidence>
<dbReference type="EMBL" id="PDUG01000006">
    <property type="protein sequence ID" value="PIC15804.1"/>
    <property type="molecule type" value="Genomic_DNA"/>
</dbReference>
<evidence type="ECO:0000256" key="1">
    <source>
        <dbReference type="SAM" id="MobiDB-lite"/>
    </source>
</evidence>
<organism evidence="2 3">
    <name type="scientific">Caenorhabditis nigoni</name>
    <dbReference type="NCBI Taxonomy" id="1611254"/>
    <lineage>
        <taxon>Eukaryota</taxon>
        <taxon>Metazoa</taxon>
        <taxon>Ecdysozoa</taxon>
        <taxon>Nematoda</taxon>
        <taxon>Chromadorea</taxon>
        <taxon>Rhabditida</taxon>
        <taxon>Rhabditina</taxon>
        <taxon>Rhabditomorpha</taxon>
        <taxon>Rhabditoidea</taxon>
        <taxon>Rhabditidae</taxon>
        <taxon>Peloderinae</taxon>
        <taxon>Caenorhabditis</taxon>
    </lineage>
</organism>
<protein>
    <submittedName>
        <fullName evidence="2">Uncharacterized protein</fullName>
    </submittedName>
</protein>
<sequence>MPVNNSPSGILERMDRRFVNALIWIQPRTSDLSRGAGFEDEEHLQEAADQENDKKSKPDPKERLND</sequence>
<reference evidence="3" key="1">
    <citation type="submission" date="2017-10" db="EMBL/GenBank/DDBJ databases">
        <title>Rapid genome shrinkage in a self-fertile nematode reveals novel sperm competition proteins.</title>
        <authorList>
            <person name="Yin D."/>
            <person name="Schwarz E.M."/>
            <person name="Thomas C.G."/>
            <person name="Felde R.L."/>
            <person name="Korf I.F."/>
            <person name="Cutter A.D."/>
            <person name="Schartner C.M."/>
            <person name="Ralston E.J."/>
            <person name="Meyer B.J."/>
            <person name="Haag E.S."/>
        </authorList>
    </citation>
    <scope>NUCLEOTIDE SEQUENCE [LARGE SCALE GENOMIC DNA]</scope>
    <source>
        <strain evidence="3">JU1422</strain>
    </source>
</reference>
<name>A0A2G5SL37_9PELO</name>
<dbReference type="AlphaFoldDB" id="A0A2G5SL37"/>
<feature type="compositionally biased region" description="Basic and acidic residues" evidence="1">
    <location>
        <begin position="51"/>
        <end position="66"/>
    </location>
</feature>
<evidence type="ECO:0000313" key="3">
    <source>
        <dbReference type="Proteomes" id="UP000230233"/>
    </source>
</evidence>
<gene>
    <name evidence="2" type="primary">Cnig_chr_X.g22640</name>
    <name evidence="2" type="ORF">B9Z55_022640</name>
</gene>
<proteinExistence type="predicted"/>
<feature type="region of interest" description="Disordered" evidence="1">
    <location>
        <begin position="30"/>
        <end position="66"/>
    </location>
</feature>